<dbReference type="Pfam" id="PF08907">
    <property type="entry name" value="DUF1853"/>
    <property type="match status" value="1"/>
</dbReference>
<dbReference type="EMBL" id="VORO01000010">
    <property type="protein sequence ID" value="TXD88998.1"/>
    <property type="molecule type" value="Genomic_DNA"/>
</dbReference>
<keyword evidence="2" id="KW-1185">Reference proteome</keyword>
<accession>A0A5C6ZH45</accession>
<organism evidence="1 2">
    <name type="scientific">Subsaximicrobium wynnwilliamsii</name>
    <dbReference type="NCBI Taxonomy" id="291179"/>
    <lineage>
        <taxon>Bacteria</taxon>
        <taxon>Pseudomonadati</taxon>
        <taxon>Bacteroidota</taxon>
        <taxon>Flavobacteriia</taxon>
        <taxon>Flavobacteriales</taxon>
        <taxon>Flavobacteriaceae</taxon>
        <taxon>Subsaximicrobium</taxon>
    </lineage>
</organism>
<evidence type="ECO:0000313" key="2">
    <source>
        <dbReference type="Proteomes" id="UP000321578"/>
    </source>
</evidence>
<evidence type="ECO:0000313" key="1">
    <source>
        <dbReference type="EMBL" id="TXD88998.1"/>
    </source>
</evidence>
<dbReference type="AlphaFoldDB" id="A0A5C6ZH45"/>
<reference evidence="1 2" key="1">
    <citation type="submission" date="2019-08" db="EMBL/GenBank/DDBJ databases">
        <title>Genomes of Subsaximicrobium wynnwilliamsii strains.</title>
        <authorList>
            <person name="Bowman J.P."/>
        </authorList>
    </citation>
    <scope>NUCLEOTIDE SEQUENCE [LARGE SCALE GENOMIC DNA]</scope>
    <source>
        <strain evidence="1 2">2-80-2</strain>
    </source>
</reference>
<sequence length="268" mass="31748">MNNQALLQARYSGFCNTALLWQGDAIRQLQQLDIHDYQATFLRKLERPLRLGQLAERFVFNQLDALKDFEILAENLQIQDQKRTVGELDALLLKGSQPIHLEMVYKFYLYDATLGLTETQKWIGPNRRDSLEEKLDKLQKQQLPLLHSEFCRPILEKLNLKPTQFQQKVLFKAQLFVPYQNESGFDSLNPGCVKGFYLYPNQLREFTDSKFHIPPKMDWFLEPDTFVDWQTFESFKKNSNSFLEQQKSPMFWIKKPNGELLKAFLVWW</sequence>
<dbReference type="InterPro" id="IPR015003">
    <property type="entry name" value="DUF1853"/>
</dbReference>
<dbReference type="Proteomes" id="UP000321578">
    <property type="component" value="Unassembled WGS sequence"/>
</dbReference>
<proteinExistence type="predicted"/>
<comment type="caution">
    <text evidence="1">The sequence shown here is derived from an EMBL/GenBank/DDBJ whole genome shotgun (WGS) entry which is preliminary data.</text>
</comment>
<dbReference type="OrthoDB" id="1466769at2"/>
<protein>
    <submittedName>
        <fullName evidence="1">DUF1853 family protein</fullName>
    </submittedName>
</protein>
<gene>
    <name evidence="1" type="ORF">ESY86_10945</name>
</gene>
<dbReference type="RefSeq" id="WP_147086622.1">
    <property type="nucleotide sequence ID" value="NZ_VORM01000005.1"/>
</dbReference>
<name>A0A5C6ZH45_9FLAO</name>